<dbReference type="SUPFAM" id="SSF51735">
    <property type="entry name" value="NAD(P)-binding Rossmann-fold domains"/>
    <property type="match status" value="1"/>
</dbReference>
<evidence type="ECO:0000259" key="3">
    <source>
        <dbReference type="Pfam" id="PF09130"/>
    </source>
</evidence>
<dbReference type="Gene3D" id="1.10.1040.10">
    <property type="entry name" value="N-(1-d-carboxylethyl)-l-norvaline Dehydrogenase, domain 2"/>
    <property type="match status" value="1"/>
</dbReference>
<gene>
    <name evidence="4" type="ORF">JXQ802_LOCUS10929</name>
</gene>
<accession>A0A814C802</accession>
<dbReference type="PANTHER" id="PTHR43580:SF2">
    <property type="entry name" value="CYTOKINE-LIKE NUCLEAR FACTOR N-PAC"/>
    <property type="match status" value="1"/>
</dbReference>
<reference evidence="4" key="1">
    <citation type="submission" date="2021-02" db="EMBL/GenBank/DDBJ databases">
        <authorList>
            <person name="Nowell W R."/>
        </authorList>
    </citation>
    <scope>NUCLEOTIDE SEQUENCE</scope>
</reference>
<dbReference type="Gene3D" id="3.40.50.720">
    <property type="entry name" value="NAD(P)-binding Rossmann-like Domain"/>
    <property type="match status" value="1"/>
</dbReference>
<evidence type="ECO:0000256" key="1">
    <source>
        <dbReference type="ARBA" id="ARBA00007598"/>
    </source>
</evidence>
<feature type="chain" id="PRO_5032943952" description="Phosphogluconate dehydrogenase NAD-binding putative C-terminal domain-containing protein" evidence="2">
    <location>
        <begin position="20"/>
        <end position="772"/>
    </location>
</feature>
<evidence type="ECO:0000256" key="2">
    <source>
        <dbReference type="SAM" id="SignalP"/>
    </source>
</evidence>
<keyword evidence="2" id="KW-0732">Signal</keyword>
<dbReference type="InterPro" id="IPR015814">
    <property type="entry name" value="Pgluconate_DH_NAD-bd_C"/>
</dbReference>
<dbReference type="InterPro" id="IPR051265">
    <property type="entry name" value="HIBADH-related_NP60_sf"/>
</dbReference>
<dbReference type="InterPro" id="IPR013328">
    <property type="entry name" value="6PGD_dom2"/>
</dbReference>
<comment type="caution">
    <text evidence="4">The sequence shown here is derived from an EMBL/GenBank/DDBJ whole genome shotgun (WGS) entry which is preliminary data.</text>
</comment>
<evidence type="ECO:0000313" key="5">
    <source>
        <dbReference type="Proteomes" id="UP000663870"/>
    </source>
</evidence>
<dbReference type="Proteomes" id="UP000663870">
    <property type="component" value="Unassembled WGS sequence"/>
</dbReference>
<dbReference type="EMBL" id="CAJNOL010000212">
    <property type="protein sequence ID" value="CAF0936481.1"/>
    <property type="molecule type" value="Genomic_DNA"/>
</dbReference>
<dbReference type="Pfam" id="PF09130">
    <property type="entry name" value="DUF1932"/>
    <property type="match status" value="1"/>
</dbReference>
<evidence type="ECO:0000313" key="4">
    <source>
        <dbReference type="EMBL" id="CAF0936481.1"/>
    </source>
</evidence>
<feature type="domain" description="Phosphogluconate dehydrogenase NAD-binding putative C-terminal" evidence="3">
    <location>
        <begin position="668"/>
        <end position="733"/>
    </location>
</feature>
<sequence>MYKISYFLIFYFLISNIHGECLEFSYNSVKSIKQTCEILISNHKGFQKCLKCSINRPMIPLENITIAQNCSPVVELQCVEFDFNDTQTFLNFSQQYWNVINKLFDKNISIKKTLSNGLFINIAYDSLDVLTLQTIQSFETISNRNFNGLRLVMRNRGNRTKLYIDSNIQNTTFRVLQIYIHCGDTQGWNIYNYVHHSKNKQQPNYIECQIPTTTLITTTQLTTAIRHTTSTTFTLSTTTTTTENSRIRISSTTDKTTTTYILSSSTKNLIRTSTTTNKPTTTYILPSTTKHFKRTSSTTHKPITTYKLSSTTKKLRIPTSFITNKPTTTYKLSSTTKEPIRTSTTTHKPTTTYTLTSTTENLISTSIITTTEPTTTYILPSTTENLIHTSSTTYQPITTYTLSNTTENTRILTSSTILETETQITLSPTKTTTTTTTTTTIVECLAIVERIEKKRIFPRDTYIRAQKMAEKTPITIAIMTPGDMGHSIGQVLLSSIKNKFRIITNLTDRSERTQKLSNLAGIIDVKTDEEIIQQADFIFSILVPSQANSVAQRFAPFLNKNKHIIYVDMNAIAPQTVRSISTLFPYGNFVDGCIIGPPPGSHEHIPIVYLSGEYAQKIADLFQFTDLINVSVIGNEIGQASALKMCYASLSKGITAIATQACITAKFFGLEEVFFNELKQSMPNIFEKLNKSIPHMPPKAARWAGEMEQIAKTFENIGLSEKMFQGAAETYQFIAEKTPLGNEIIEERKRGQTLNDALEIMTQSLKKKTYDE</sequence>
<dbReference type="SUPFAM" id="SSF48179">
    <property type="entry name" value="6-phosphogluconate dehydrogenase C-terminal domain-like"/>
    <property type="match status" value="1"/>
</dbReference>
<organism evidence="4 5">
    <name type="scientific">Rotaria sordida</name>
    <dbReference type="NCBI Taxonomy" id="392033"/>
    <lineage>
        <taxon>Eukaryota</taxon>
        <taxon>Metazoa</taxon>
        <taxon>Spiralia</taxon>
        <taxon>Gnathifera</taxon>
        <taxon>Rotifera</taxon>
        <taxon>Eurotatoria</taxon>
        <taxon>Bdelloidea</taxon>
        <taxon>Philodinida</taxon>
        <taxon>Philodinidae</taxon>
        <taxon>Rotaria</taxon>
    </lineage>
</organism>
<dbReference type="InterPro" id="IPR036291">
    <property type="entry name" value="NAD(P)-bd_dom_sf"/>
</dbReference>
<dbReference type="AlphaFoldDB" id="A0A814C802"/>
<keyword evidence="5" id="KW-1185">Reference proteome</keyword>
<dbReference type="PANTHER" id="PTHR43580">
    <property type="entry name" value="OXIDOREDUCTASE GLYR1-RELATED"/>
    <property type="match status" value="1"/>
</dbReference>
<proteinExistence type="inferred from homology"/>
<comment type="similarity">
    <text evidence="1">Belongs to the HIBADH-related family. NP60 subfamily.</text>
</comment>
<name>A0A814C802_9BILA</name>
<dbReference type="InterPro" id="IPR008927">
    <property type="entry name" value="6-PGluconate_DH-like_C_sf"/>
</dbReference>
<feature type="signal peptide" evidence="2">
    <location>
        <begin position="1"/>
        <end position="19"/>
    </location>
</feature>
<protein>
    <recommendedName>
        <fullName evidence="3">Phosphogluconate dehydrogenase NAD-binding putative C-terminal domain-containing protein</fullName>
    </recommendedName>
</protein>